<gene>
    <name evidence="8" type="ORF">C1280_08530</name>
</gene>
<evidence type="ECO:0000256" key="1">
    <source>
        <dbReference type="ARBA" id="ARBA00010641"/>
    </source>
</evidence>
<evidence type="ECO:0000259" key="7">
    <source>
        <dbReference type="Pfam" id="PF08281"/>
    </source>
</evidence>
<evidence type="ECO:0000256" key="3">
    <source>
        <dbReference type="ARBA" id="ARBA00023082"/>
    </source>
</evidence>
<dbReference type="InterPro" id="IPR014284">
    <property type="entry name" value="RNA_pol_sigma-70_dom"/>
</dbReference>
<dbReference type="CDD" id="cd06171">
    <property type="entry name" value="Sigma70_r4"/>
    <property type="match status" value="1"/>
</dbReference>
<reference evidence="8 9" key="1">
    <citation type="submission" date="2018-01" db="EMBL/GenBank/DDBJ databases">
        <title>G. obscuriglobus.</title>
        <authorList>
            <person name="Franke J."/>
            <person name="Blomberg W."/>
            <person name="Selmecki A."/>
        </authorList>
    </citation>
    <scope>NUCLEOTIDE SEQUENCE [LARGE SCALE GENOMIC DNA]</scope>
    <source>
        <strain evidence="8 9">DSM 5831</strain>
    </source>
</reference>
<name>A0A2Z3GTG5_9BACT</name>
<proteinExistence type="inferred from homology"/>
<dbReference type="InterPro" id="IPR013324">
    <property type="entry name" value="RNA_pol_sigma_r3/r4-like"/>
</dbReference>
<keyword evidence="4" id="KW-0804">Transcription</keyword>
<comment type="similarity">
    <text evidence="1">Belongs to the sigma-70 factor family. ECF subfamily.</text>
</comment>
<dbReference type="Proteomes" id="UP000245802">
    <property type="component" value="Chromosome"/>
</dbReference>
<dbReference type="InterPro" id="IPR013249">
    <property type="entry name" value="RNA_pol_sigma70_r4_t2"/>
</dbReference>
<evidence type="ECO:0000256" key="4">
    <source>
        <dbReference type="ARBA" id="ARBA00023163"/>
    </source>
</evidence>
<dbReference type="InterPro" id="IPR007627">
    <property type="entry name" value="RNA_pol_sigma70_r2"/>
</dbReference>
<feature type="domain" description="RNA polymerase sigma-70 region 2" evidence="6">
    <location>
        <begin position="105"/>
        <end position="167"/>
    </location>
</feature>
<dbReference type="InterPro" id="IPR039425">
    <property type="entry name" value="RNA_pol_sigma-70-like"/>
</dbReference>
<dbReference type="PANTHER" id="PTHR43133">
    <property type="entry name" value="RNA POLYMERASE ECF-TYPE SIGMA FACTO"/>
    <property type="match status" value="1"/>
</dbReference>
<dbReference type="EMBL" id="CP025958">
    <property type="protein sequence ID" value="AWM37063.1"/>
    <property type="molecule type" value="Genomic_DNA"/>
</dbReference>
<dbReference type="SUPFAM" id="SSF88659">
    <property type="entry name" value="Sigma3 and sigma4 domains of RNA polymerase sigma factors"/>
    <property type="match status" value="1"/>
</dbReference>
<keyword evidence="3" id="KW-0731">Sigma factor</keyword>
<evidence type="ECO:0000256" key="2">
    <source>
        <dbReference type="ARBA" id="ARBA00023015"/>
    </source>
</evidence>
<dbReference type="Gene3D" id="1.10.10.10">
    <property type="entry name" value="Winged helix-like DNA-binding domain superfamily/Winged helix DNA-binding domain"/>
    <property type="match status" value="1"/>
</dbReference>
<sequence>MMTRIRGHKAASSAFASPCFIPLVRTTLFGKSLIAPLRKHIAAGHSTVGKLCIKTAGSGSIYVWRAGMPVSTARVLRVIADEEQTDAELLGRFVDRRDEDAFALLVRRHGAMVYGICRRILPEQDAEDAFQATFLVLAQKARTAAPREVANWLYGVARRAALLAHRSIVRRKERTGDMPDRPAESDPLVELRAALDEELSRLPEAYRTVIVLCDLESRTRKEAALILGWPEGTVAGRLSRAREMLAKRLARHAPAVSVAAVLAGTPALPASAPSAIRVAALASSGRPTGPVAALTQGVLNAMLVSKLKSAIAIVMVLGLLAVGAAGLVDRRASAQVDKPPVEERTAPPPKKAPDFGDLQGRWVVVAMEGDGEKVPADVLEGMRWAIKGDQITASQPRSTGKMAFKLNPDKTPKEIDLTSLDGTLKGTTSPGIYELDGPKLRVCFGEKVRPTTFATAQGDGRTMIALEKEPFTAWGKEVGGLQAGLGIKEERAYRIGETVTLLVRVRNVGKETVKFEYIRQYLDENPPGVTGADGKAIPQATVAVMGVLHAPIKVSLEPGKEAVLETRIHGASGVPYELRSDGGTPMTKNHPLKVGTGKVVLQYERVLGSSSIGALKVDPMIARLSTGKLELEVSDQKDSISLPTHDGMRQLKGKDAEAYQTTNAWLAERLKEADSIKVGSTYADVTKHFRTDGGLAQVGKNRFVMILCPYIKIDVEFEKGGALAPTAKVTKVSRPYLEPEYAD</sequence>
<evidence type="ECO:0000256" key="5">
    <source>
        <dbReference type="SAM" id="MobiDB-lite"/>
    </source>
</evidence>
<dbReference type="Gene3D" id="1.10.1740.10">
    <property type="match status" value="1"/>
</dbReference>
<dbReference type="Pfam" id="PF04542">
    <property type="entry name" value="Sigma70_r2"/>
    <property type="match status" value="1"/>
</dbReference>
<dbReference type="GO" id="GO:0006352">
    <property type="term" value="P:DNA-templated transcription initiation"/>
    <property type="evidence" value="ECO:0007669"/>
    <property type="project" value="InterPro"/>
</dbReference>
<dbReference type="AlphaFoldDB" id="A0A2Z3GTG5"/>
<dbReference type="PANTHER" id="PTHR43133:SF51">
    <property type="entry name" value="RNA POLYMERASE SIGMA FACTOR"/>
    <property type="match status" value="1"/>
</dbReference>
<dbReference type="GO" id="GO:0003677">
    <property type="term" value="F:DNA binding"/>
    <property type="evidence" value="ECO:0007669"/>
    <property type="project" value="InterPro"/>
</dbReference>
<dbReference type="Pfam" id="PF08281">
    <property type="entry name" value="Sigma70_r4_2"/>
    <property type="match status" value="1"/>
</dbReference>
<evidence type="ECO:0000313" key="8">
    <source>
        <dbReference type="EMBL" id="AWM37063.1"/>
    </source>
</evidence>
<keyword evidence="9" id="KW-1185">Reference proteome</keyword>
<protein>
    <submittedName>
        <fullName evidence="8">TIGR03067 domain-containing protein</fullName>
    </submittedName>
</protein>
<evidence type="ECO:0000313" key="9">
    <source>
        <dbReference type="Proteomes" id="UP000245802"/>
    </source>
</evidence>
<dbReference type="NCBIfam" id="TIGR03067">
    <property type="entry name" value="Planc_TIGR03067"/>
    <property type="match status" value="1"/>
</dbReference>
<dbReference type="InterPro" id="IPR036388">
    <property type="entry name" value="WH-like_DNA-bd_sf"/>
</dbReference>
<feature type="region of interest" description="Disordered" evidence="5">
    <location>
        <begin position="332"/>
        <end position="354"/>
    </location>
</feature>
<dbReference type="KEGG" id="gog:C1280_08530"/>
<dbReference type="OrthoDB" id="270156at2"/>
<dbReference type="InterPro" id="IPR013325">
    <property type="entry name" value="RNA_pol_sigma_r2"/>
</dbReference>
<organism evidence="8 9">
    <name type="scientific">Gemmata obscuriglobus</name>
    <dbReference type="NCBI Taxonomy" id="114"/>
    <lineage>
        <taxon>Bacteria</taxon>
        <taxon>Pseudomonadati</taxon>
        <taxon>Planctomycetota</taxon>
        <taxon>Planctomycetia</taxon>
        <taxon>Gemmatales</taxon>
        <taxon>Gemmataceae</taxon>
        <taxon>Gemmata</taxon>
    </lineage>
</organism>
<keyword evidence="2" id="KW-0805">Transcription regulation</keyword>
<feature type="domain" description="RNA polymerase sigma factor 70 region 4 type 2" evidence="7">
    <location>
        <begin position="193"/>
        <end position="245"/>
    </location>
</feature>
<dbReference type="NCBIfam" id="TIGR02937">
    <property type="entry name" value="sigma70-ECF"/>
    <property type="match status" value="1"/>
</dbReference>
<accession>A0A2Z3GTG5</accession>
<dbReference type="GO" id="GO:0016987">
    <property type="term" value="F:sigma factor activity"/>
    <property type="evidence" value="ECO:0007669"/>
    <property type="project" value="UniProtKB-KW"/>
</dbReference>
<dbReference type="SUPFAM" id="SSF88946">
    <property type="entry name" value="Sigma2 domain of RNA polymerase sigma factors"/>
    <property type="match status" value="1"/>
</dbReference>
<evidence type="ECO:0000259" key="6">
    <source>
        <dbReference type="Pfam" id="PF04542"/>
    </source>
</evidence>
<dbReference type="InterPro" id="IPR017504">
    <property type="entry name" value="CHP03067_Planctomycetes"/>
</dbReference>